<keyword evidence="1" id="KW-0732">Signal</keyword>
<sequence>MQLIIQTLTILISAAAVTPASMRCTAGRPWTKQELTEYQSLNSTDGWAGMDVIPHCVLDDTDHHPTTALLKARGGGKNLDINNLQARGGGNDWQAFGNYDSCHQPSLGGLNNFGCGACFTPAGGSVIRSGWLYREKLSGDYPTVDYYSGTGCTGSRVHHQGIYSGQHTSCDYFGDAYSAVVYQGC</sequence>
<evidence type="ECO:0000313" key="3">
    <source>
        <dbReference type="Proteomes" id="UP001301769"/>
    </source>
</evidence>
<comment type="caution">
    <text evidence="2">The sequence shown here is derived from an EMBL/GenBank/DDBJ whole genome shotgun (WGS) entry which is preliminary data.</text>
</comment>
<protein>
    <submittedName>
        <fullName evidence="2">Uncharacterized protein</fullName>
    </submittedName>
</protein>
<proteinExistence type="predicted"/>
<feature type="signal peptide" evidence="1">
    <location>
        <begin position="1"/>
        <end position="22"/>
    </location>
</feature>
<evidence type="ECO:0000313" key="2">
    <source>
        <dbReference type="EMBL" id="KAK4217118.1"/>
    </source>
</evidence>
<dbReference type="AlphaFoldDB" id="A0AAN7BAR9"/>
<feature type="chain" id="PRO_5042843749" evidence="1">
    <location>
        <begin position="23"/>
        <end position="185"/>
    </location>
</feature>
<keyword evidence="3" id="KW-1185">Reference proteome</keyword>
<accession>A0AAN7BAR9</accession>
<evidence type="ECO:0000256" key="1">
    <source>
        <dbReference type="SAM" id="SignalP"/>
    </source>
</evidence>
<dbReference type="EMBL" id="MU858062">
    <property type="protein sequence ID" value="KAK4217118.1"/>
    <property type="molecule type" value="Genomic_DNA"/>
</dbReference>
<organism evidence="2 3">
    <name type="scientific">Rhypophila decipiens</name>
    <dbReference type="NCBI Taxonomy" id="261697"/>
    <lineage>
        <taxon>Eukaryota</taxon>
        <taxon>Fungi</taxon>
        <taxon>Dikarya</taxon>
        <taxon>Ascomycota</taxon>
        <taxon>Pezizomycotina</taxon>
        <taxon>Sordariomycetes</taxon>
        <taxon>Sordariomycetidae</taxon>
        <taxon>Sordariales</taxon>
        <taxon>Naviculisporaceae</taxon>
        <taxon>Rhypophila</taxon>
    </lineage>
</organism>
<reference evidence="2" key="2">
    <citation type="submission" date="2023-05" db="EMBL/GenBank/DDBJ databases">
        <authorList>
            <consortium name="Lawrence Berkeley National Laboratory"/>
            <person name="Steindorff A."/>
            <person name="Hensen N."/>
            <person name="Bonometti L."/>
            <person name="Westerberg I."/>
            <person name="Brannstrom I.O."/>
            <person name="Guillou S."/>
            <person name="Cros-Aarteil S."/>
            <person name="Calhoun S."/>
            <person name="Haridas S."/>
            <person name="Kuo A."/>
            <person name="Mondo S."/>
            <person name="Pangilinan J."/>
            <person name="Riley R."/>
            <person name="Labutti K."/>
            <person name="Andreopoulos B."/>
            <person name="Lipzen A."/>
            <person name="Chen C."/>
            <person name="Yanf M."/>
            <person name="Daum C."/>
            <person name="Ng V."/>
            <person name="Clum A."/>
            <person name="Ohm R."/>
            <person name="Martin F."/>
            <person name="Silar P."/>
            <person name="Natvig D."/>
            <person name="Lalanne C."/>
            <person name="Gautier V."/>
            <person name="Ament-Velasquez S.L."/>
            <person name="Kruys A."/>
            <person name="Hutchinson M.I."/>
            <person name="Powell A.J."/>
            <person name="Barry K."/>
            <person name="Miller A.N."/>
            <person name="Grigoriev I.V."/>
            <person name="Debuchy R."/>
            <person name="Gladieux P."/>
            <person name="Thoren M.H."/>
            <person name="Johannesson H."/>
        </authorList>
    </citation>
    <scope>NUCLEOTIDE SEQUENCE</scope>
    <source>
        <strain evidence="2">PSN293</strain>
    </source>
</reference>
<gene>
    <name evidence="2" type="ORF">QBC37DRAFT_451644</name>
</gene>
<reference evidence="2" key="1">
    <citation type="journal article" date="2023" name="Mol. Phylogenet. Evol.">
        <title>Genome-scale phylogeny and comparative genomics of the fungal order Sordariales.</title>
        <authorList>
            <person name="Hensen N."/>
            <person name="Bonometti L."/>
            <person name="Westerberg I."/>
            <person name="Brannstrom I.O."/>
            <person name="Guillou S."/>
            <person name="Cros-Aarteil S."/>
            <person name="Calhoun S."/>
            <person name="Haridas S."/>
            <person name="Kuo A."/>
            <person name="Mondo S."/>
            <person name="Pangilinan J."/>
            <person name="Riley R."/>
            <person name="LaButti K."/>
            <person name="Andreopoulos B."/>
            <person name="Lipzen A."/>
            <person name="Chen C."/>
            <person name="Yan M."/>
            <person name="Daum C."/>
            <person name="Ng V."/>
            <person name="Clum A."/>
            <person name="Steindorff A."/>
            <person name="Ohm R.A."/>
            <person name="Martin F."/>
            <person name="Silar P."/>
            <person name="Natvig D.O."/>
            <person name="Lalanne C."/>
            <person name="Gautier V."/>
            <person name="Ament-Velasquez S.L."/>
            <person name="Kruys A."/>
            <person name="Hutchinson M.I."/>
            <person name="Powell A.J."/>
            <person name="Barry K."/>
            <person name="Miller A.N."/>
            <person name="Grigoriev I.V."/>
            <person name="Debuchy R."/>
            <person name="Gladieux P."/>
            <person name="Hiltunen Thoren M."/>
            <person name="Johannesson H."/>
        </authorList>
    </citation>
    <scope>NUCLEOTIDE SEQUENCE</scope>
    <source>
        <strain evidence="2">PSN293</strain>
    </source>
</reference>
<dbReference type="Proteomes" id="UP001301769">
    <property type="component" value="Unassembled WGS sequence"/>
</dbReference>
<name>A0AAN7BAR9_9PEZI</name>